<feature type="compositionally biased region" description="Polar residues" evidence="8">
    <location>
        <begin position="664"/>
        <end position="673"/>
    </location>
</feature>
<dbReference type="PANTHER" id="PTHR11453:SF130">
    <property type="entry name" value="BORON TRANSPORTER 1"/>
    <property type="match status" value="1"/>
</dbReference>
<evidence type="ECO:0000256" key="7">
    <source>
        <dbReference type="ARBA" id="ARBA00023136"/>
    </source>
</evidence>
<keyword evidence="3" id="KW-0813">Transport</keyword>
<feature type="transmembrane region" description="Helical" evidence="9">
    <location>
        <begin position="192"/>
        <end position="213"/>
    </location>
</feature>
<proteinExistence type="inferred from homology"/>
<feature type="transmembrane region" description="Helical" evidence="9">
    <location>
        <begin position="331"/>
        <end position="351"/>
    </location>
</feature>
<evidence type="ECO:0000256" key="6">
    <source>
        <dbReference type="ARBA" id="ARBA00022989"/>
    </source>
</evidence>
<evidence type="ECO:0000256" key="2">
    <source>
        <dbReference type="ARBA" id="ARBA00006262"/>
    </source>
</evidence>
<dbReference type="InterPro" id="IPR003020">
    <property type="entry name" value="HCO3_transpt_euk"/>
</dbReference>
<keyword evidence="12" id="KW-1185">Reference proteome</keyword>
<reference evidence="11" key="1">
    <citation type="submission" date="2022-08" db="EMBL/GenBank/DDBJ databases">
        <authorList>
            <person name="Gutierrez-Valencia J."/>
        </authorList>
    </citation>
    <scope>NUCLEOTIDE SEQUENCE</scope>
</reference>
<evidence type="ECO:0000256" key="5">
    <source>
        <dbReference type="ARBA" id="ARBA00022692"/>
    </source>
</evidence>
<dbReference type="PANTHER" id="PTHR11453">
    <property type="entry name" value="ANION EXCHANGE PROTEIN"/>
    <property type="match status" value="1"/>
</dbReference>
<feature type="region of interest" description="Disordered" evidence="8">
    <location>
        <begin position="639"/>
        <end position="717"/>
    </location>
</feature>
<keyword evidence="4" id="KW-0406">Ion transport</keyword>
<dbReference type="EMBL" id="CAMGYJ010000009">
    <property type="protein sequence ID" value="CAI0470049.1"/>
    <property type="molecule type" value="Genomic_DNA"/>
</dbReference>
<feature type="domain" description="Bicarbonate transporter-like transmembrane" evidence="10">
    <location>
        <begin position="7"/>
        <end position="180"/>
    </location>
</feature>
<dbReference type="AlphaFoldDB" id="A0AAV0PG72"/>
<keyword evidence="6 9" id="KW-1133">Transmembrane helix</keyword>
<gene>
    <name evidence="11" type="ORF">LITE_LOCUS38415</name>
</gene>
<feature type="transmembrane region" description="Helical" evidence="9">
    <location>
        <begin position="64"/>
        <end position="85"/>
    </location>
</feature>
<dbReference type="Pfam" id="PF00955">
    <property type="entry name" value="HCO3_cotransp"/>
    <property type="match status" value="3"/>
</dbReference>
<evidence type="ECO:0000313" key="11">
    <source>
        <dbReference type="EMBL" id="CAI0470049.1"/>
    </source>
</evidence>
<feature type="transmembrane region" description="Helical" evidence="9">
    <location>
        <begin position="90"/>
        <end position="109"/>
    </location>
</feature>
<evidence type="ECO:0000256" key="4">
    <source>
        <dbReference type="ARBA" id="ARBA00022681"/>
    </source>
</evidence>
<evidence type="ECO:0000256" key="8">
    <source>
        <dbReference type="SAM" id="MobiDB-lite"/>
    </source>
</evidence>
<sequence length="717" mass="79428">MEETFVPFQGIKNDLRGRLLCYKQDWTGGIRAGFRILAPTTYIFFASAIPVISFGEQLERSTGGVLTAVQTLASTALCGIIHSIIGGQPLLILGVAEPTVIMYTFMFNFAKERPELGPNLFLAWSGWVCVWTALLLFALAILGACSIINRFTRLAGELFGLLIAMLFMQQAIKGLVDEFRIPEREDPESVQFIPSWRFANGLFALVLSFGLLLTALKSRKARSWRYGSGWLRSLIADYGVPLMVLAWTAVSYIPTKSVPQGIPRRLFSPNPWSPGAYDNWTVIKEMMDVPVLYIVGAFIPATMIAVLYYFDHSVASQLAQQKEFNLRKPSSYHYDLLLLGFLTLLCGLLGIPPANGVIPQSPMHTKSLATLKQQLLRNRLVQAARRSIRNNASLGQLYGNMQEAYQNMQTPLIYQQPSQSQVLEISQSQVSGQIDAPIDETTFDIEKEIDDLLPVEVKEQRVSNLLQSALVGGCVAAMPLLKRIPTSVLWGYFAFMAIESLPGNQFWERILLLFTAPSRRYKVLEDYHATFVETVPFRSIATFTIFQTAYLLVCFGLTWVPIAGVMFPLMIMLLIPARQYLLPKFFKGAHLQDLDAAEYEEAPALPFTLATETELGAGAAMAGDSEILDEVITRSRGEFRHTSSPKITSCTGTPTALDHRGNLSPRSSVTYSPRASRLKGERSPKSGGRTPGSPWTINGADSRMSNLGKSPSASSEK</sequence>
<feature type="transmembrane region" description="Helical" evidence="9">
    <location>
        <begin position="121"/>
        <end position="142"/>
    </location>
</feature>
<feature type="transmembrane region" description="Helical" evidence="9">
    <location>
        <begin position="291"/>
        <end position="310"/>
    </location>
</feature>
<keyword evidence="5 9" id="KW-0812">Transmembrane</keyword>
<feature type="domain" description="Bicarbonate transporter-like transmembrane" evidence="10">
    <location>
        <begin position="200"/>
        <end position="373"/>
    </location>
</feature>
<comment type="caution">
    <text evidence="11">The sequence shown here is derived from an EMBL/GenBank/DDBJ whole genome shotgun (WGS) entry which is preliminary data.</text>
</comment>
<comment type="similarity">
    <text evidence="2">Belongs to the anion exchanger (TC 2.A.31.3) family.</text>
</comment>
<dbReference type="GO" id="GO:0050801">
    <property type="term" value="P:monoatomic ion homeostasis"/>
    <property type="evidence" value="ECO:0007669"/>
    <property type="project" value="TreeGrafter"/>
</dbReference>
<dbReference type="InterPro" id="IPR011531">
    <property type="entry name" value="HCO3_transpt-like_TM_dom"/>
</dbReference>
<evidence type="ECO:0000256" key="1">
    <source>
        <dbReference type="ARBA" id="ARBA00004141"/>
    </source>
</evidence>
<feature type="compositionally biased region" description="Polar residues" evidence="8">
    <location>
        <begin position="642"/>
        <end position="654"/>
    </location>
</feature>
<dbReference type="Proteomes" id="UP001154282">
    <property type="component" value="Unassembled WGS sequence"/>
</dbReference>
<dbReference type="GO" id="GO:0006820">
    <property type="term" value="P:monoatomic anion transport"/>
    <property type="evidence" value="ECO:0007669"/>
    <property type="project" value="InterPro"/>
</dbReference>
<keyword evidence="7 9" id="KW-0472">Membrane</keyword>
<name>A0AAV0PG72_9ROSI</name>
<protein>
    <recommendedName>
        <fullName evidence="10">Bicarbonate transporter-like transmembrane domain-containing protein</fullName>
    </recommendedName>
</protein>
<feature type="transmembrane region" description="Helical" evidence="9">
    <location>
        <begin position="154"/>
        <end position="172"/>
    </location>
</feature>
<feature type="transmembrane region" description="Helical" evidence="9">
    <location>
        <begin position="549"/>
        <end position="575"/>
    </location>
</feature>
<evidence type="ECO:0000259" key="10">
    <source>
        <dbReference type="Pfam" id="PF00955"/>
    </source>
</evidence>
<organism evidence="11 12">
    <name type="scientific">Linum tenue</name>
    <dbReference type="NCBI Taxonomy" id="586396"/>
    <lineage>
        <taxon>Eukaryota</taxon>
        <taxon>Viridiplantae</taxon>
        <taxon>Streptophyta</taxon>
        <taxon>Embryophyta</taxon>
        <taxon>Tracheophyta</taxon>
        <taxon>Spermatophyta</taxon>
        <taxon>Magnoliopsida</taxon>
        <taxon>eudicotyledons</taxon>
        <taxon>Gunneridae</taxon>
        <taxon>Pentapetalae</taxon>
        <taxon>rosids</taxon>
        <taxon>fabids</taxon>
        <taxon>Malpighiales</taxon>
        <taxon>Linaceae</taxon>
        <taxon>Linum</taxon>
    </lineage>
</organism>
<keyword evidence="4" id="KW-0039">Anion exchange</keyword>
<feature type="compositionally biased region" description="Polar residues" evidence="8">
    <location>
        <begin position="703"/>
        <end position="717"/>
    </location>
</feature>
<feature type="domain" description="Bicarbonate transporter-like transmembrane" evidence="10">
    <location>
        <begin position="455"/>
        <end position="597"/>
    </location>
</feature>
<dbReference type="GO" id="GO:0005452">
    <property type="term" value="F:solute:inorganic anion antiporter activity"/>
    <property type="evidence" value="ECO:0007669"/>
    <property type="project" value="InterPro"/>
</dbReference>
<evidence type="ECO:0000313" key="12">
    <source>
        <dbReference type="Proteomes" id="UP001154282"/>
    </source>
</evidence>
<dbReference type="FunFam" id="1.10.287.570:FF:000004">
    <property type="entry name" value="probable boron transporter 2"/>
    <property type="match status" value="1"/>
</dbReference>
<feature type="transmembrane region" description="Helical" evidence="9">
    <location>
        <begin position="32"/>
        <end position="52"/>
    </location>
</feature>
<accession>A0AAV0PG72</accession>
<evidence type="ECO:0000256" key="3">
    <source>
        <dbReference type="ARBA" id="ARBA00022448"/>
    </source>
</evidence>
<evidence type="ECO:0000256" key="9">
    <source>
        <dbReference type="SAM" id="Phobius"/>
    </source>
</evidence>
<dbReference type="GO" id="GO:0005886">
    <property type="term" value="C:plasma membrane"/>
    <property type="evidence" value="ECO:0007669"/>
    <property type="project" value="TreeGrafter"/>
</dbReference>
<dbReference type="GO" id="GO:0046715">
    <property type="term" value="F:active borate transmembrane transporter activity"/>
    <property type="evidence" value="ECO:0007669"/>
    <property type="project" value="TreeGrafter"/>
</dbReference>
<dbReference type="Gene3D" id="1.10.287.570">
    <property type="entry name" value="Helical hairpin bin"/>
    <property type="match status" value="1"/>
</dbReference>
<comment type="subcellular location">
    <subcellularLocation>
        <location evidence="1">Membrane</location>
        <topology evidence="1">Multi-pass membrane protein</topology>
    </subcellularLocation>
</comment>